<evidence type="ECO:0000313" key="1">
    <source>
        <dbReference type="EMBL" id="JAH00341.1"/>
    </source>
</evidence>
<protein>
    <submittedName>
        <fullName evidence="1">Uncharacterized protein</fullName>
    </submittedName>
</protein>
<reference evidence="1" key="1">
    <citation type="submission" date="2014-11" db="EMBL/GenBank/DDBJ databases">
        <authorList>
            <person name="Amaro Gonzalez C."/>
        </authorList>
    </citation>
    <scope>NUCLEOTIDE SEQUENCE</scope>
</reference>
<proteinExistence type="predicted"/>
<accession>A0A0E9P6U5</accession>
<organism evidence="1">
    <name type="scientific">Anguilla anguilla</name>
    <name type="common">European freshwater eel</name>
    <name type="synonym">Muraena anguilla</name>
    <dbReference type="NCBI Taxonomy" id="7936"/>
    <lineage>
        <taxon>Eukaryota</taxon>
        <taxon>Metazoa</taxon>
        <taxon>Chordata</taxon>
        <taxon>Craniata</taxon>
        <taxon>Vertebrata</taxon>
        <taxon>Euteleostomi</taxon>
        <taxon>Actinopterygii</taxon>
        <taxon>Neopterygii</taxon>
        <taxon>Teleostei</taxon>
        <taxon>Anguilliformes</taxon>
        <taxon>Anguillidae</taxon>
        <taxon>Anguilla</taxon>
    </lineage>
</organism>
<dbReference type="EMBL" id="GBXM01108236">
    <property type="protein sequence ID" value="JAH00341.1"/>
    <property type="molecule type" value="Transcribed_RNA"/>
</dbReference>
<name>A0A0E9P6U5_ANGAN</name>
<sequence length="15" mass="1806">MARGKQAYIWFPLPK</sequence>
<reference evidence="1" key="2">
    <citation type="journal article" date="2015" name="Fish Shellfish Immunol.">
        <title>Early steps in the European eel (Anguilla anguilla)-Vibrio vulnificus interaction in the gills: Role of the RtxA13 toxin.</title>
        <authorList>
            <person name="Callol A."/>
            <person name="Pajuelo D."/>
            <person name="Ebbesson L."/>
            <person name="Teles M."/>
            <person name="MacKenzie S."/>
            <person name="Amaro C."/>
        </authorList>
    </citation>
    <scope>NUCLEOTIDE SEQUENCE</scope>
</reference>